<evidence type="ECO:0000256" key="2">
    <source>
        <dbReference type="ARBA" id="ARBA00004791"/>
    </source>
</evidence>
<dbReference type="GO" id="GO:0006225">
    <property type="term" value="P:UDP biosynthetic process"/>
    <property type="evidence" value="ECO:0007669"/>
    <property type="project" value="TreeGrafter"/>
</dbReference>
<evidence type="ECO:0000256" key="4">
    <source>
        <dbReference type="ARBA" id="ARBA00012899"/>
    </source>
</evidence>
<dbReference type="Pfam" id="PF00696">
    <property type="entry name" value="AA_kinase"/>
    <property type="match status" value="1"/>
</dbReference>
<dbReference type="CDD" id="cd04254">
    <property type="entry name" value="AAK_UMPK-PyrH-Ec"/>
    <property type="match status" value="1"/>
</dbReference>
<accession>A0A160VFS5</accession>
<keyword evidence="10" id="KW-0067">ATP-binding</keyword>
<dbReference type="InterPro" id="IPR011817">
    <property type="entry name" value="Uridylate_kinase"/>
</dbReference>
<dbReference type="EMBL" id="FAXC01000128">
    <property type="protein sequence ID" value="CUV08799.1"/>
    <property type="molecule type" value="Genomic_DNA"/>
</dbReference>
<evidence type="ECO:0000256" key="12">
    <source>
        <dbReference type="ARBA" id="ARBA00032092"/>
    </source>
</evidence>
<evidence type="ECO:0000256" key="10">
    <source>
        <dbReference type="ARBA" id="ARBA00022840"/>
    </source>
</evidence>
<keyword evidence="9 15" id="KW-0418">Kinase</keyword>
<dbReference type="PANTHER" id="PTHR42833">
    <property type="entry name" value="URIDYLATE KINASE"/>
    <property type="match status" value="1"/>
</dbReference>
<dbReference type="FunFam" id="3.40.1160.10:FF:000001">
    <property type="entry name" value="Uridylate kinase"/>
    <property type="match status" value="1"/>
</dbReference>
<evidence type="ECO:0000256" key="11">
    <source>
        <dbReference type="ARBA" id="ARBA00022975"/>
    </source>
</evidence>
<protein>
    <recommendedName>
        <fullName evidence="5">Uridylate kinase</fullName>
        <ecNumber evidence="4">2.7.4.22</ecNumber>
    </recommendedName>
    <alternativeName>
        <fullName evidence="12">Uridine monophosphate kinase</fullName>
    </alternativeName>
</protein>
<evidence type="ECO:0000256" key="5">
    <source>
        <dbReference type="ARBA" id="ARBA00016403"/>
    </source>
</evidence>
<keyword evidence="6" id="KW-0963">Cytoplasm</keyword>
<evidence type="ECO:0000256" key="8">
    <source>
        <dbReference type="ARBA" id="ARBA00022741"/>
    </source>
</evidence>
<evidence type="ECO:0000259" key="14">
    <source>
        <dbReference type="Pfam" id="PF00696"/>
    </source>
</evidence>
<organism evidence="15">
    <name type="scientific">hydrothermal vent metagenome</name>
    <dbReference type="NCBI Taxonomy" id="652676"/>
    <lineage>
        <taxon>unclassified sequences</taxon>
        <taxon>metagenomes</taxon>
        <taxon>ecological metagenomes</taxon>
    </lineage>
</organism>
<dbReference type="PANTHER" id="PTHR42833:SF4">
    <property type="entry name" value="URIDYLATE KINASE PUMPKIN, CHLOROPLASTIC"/>
    <property type="match status" value="1"/>
</dbReference>
<dbReference type="InterPro" id="IPR015963">
    <property type="entry name" value="Uridylate_kinase_bac"/>
</dbReference>
<dbReference type="GO" id="GO:0005524">
    <property type="term" value="F:ATP binding"/>
    <property type="evidence" value="ECO:0007669"/>
    <property type="project" value="UniProtKB-KW"/>
</dbReference>
<comment type="catalytic activity">
    <reaction evidence="13">
        <text>UMP + ATP = UDP + ADP</text>
        <dbReference type="Rhea" id="RHEA:24400"/>
        <dbReference type="ChEBI" id="CHEBI:30616"/>
        <dbReference type="ChEBI" id="CHEBI:57865"/>
        <dbReference type="ChEBI" id="CHEBI:58223"/>
        <dbReference type="ChEBI" id="CHEBI:456216"/>
        <dbReference type="EC" id="2.7.4.22"/>
    </reaction>
</comment>
<dbReference type="InterPro" id="IPR036393">
    <property type="entry name" value="AceGlu_kinase-like_sf"/>
</dbReference>
<keyword evidence="11" id="KW-0665">Pyrimidine biosynthesis</keyword>
<dbReference type="Gene3D" id="3.40.1160.10">
    <property type="entry name" value="Acetylglutamate kinase-like"/>
    <property type="match status" value="1"/>
</dbReference>
<evidence type="ECO:0000256" key="3">
    <source>
        <dbReference type="ARBA" id="ARBA00007614"/>
    </source>
</evidence>
<comment type="similarity">
    <text evidence="3">Belongs to the UMP kinase family.</text>
</comment>
<evidence type="ECO:0000313" key="15">
    <source>
        <dbReference type="EMBL" id="CUV08799.1"/>
    </source>
</evidence>
<sequence>MSSPVYRRILLKLSGEVLAGEQDFGIDPTKATQLANEIKSIHEMGVDIILIIGGGNIFRGLQAASKGMDRVTGDYLGMLATIMNAISLQDALEKTGVETRTLSAITVSQISEPYIRRRALRHLDKGRVVIVAGGTGNPYFTTDTAAALRATELKAQVLLKGTKVDGVFDKDPVVYSNAVRYNNVSFTEVLEKNLRVMDLTAITLCKENALPICVFNINNKGDLKRVVEGKNIGTTIIE</sequence>
<dbReference type="UniPathway" id="UPA00159">
    <property type="reaction ID" value="UER00275"/>
</dbReference>
<dbReference type="GO" id="GO:0033862">
    <property type="term" value="F:UMP kinase activity"/>
    <property type="evidence" value="ECO:0007669"/>
    <property type="project" value="UniProtKB-EC"/>
</dbReference>
<dbReference type="HAMAP" id="MF_01220_B">
    <property type="entry name" value="PyrH_B"/>
    <property type="match status" value="1"/>
</dbReference>
<dbReference type="EC" id="2.7.4.22" evidence="4"/>
<name>A0A160VFS5_9ZZZZ</name>
<feature type="domain" description="Aspartate/glutamate/uridylate kinase" evidence="14">
    <location>
        <begin position="8"/>
        <end position="216"/>
    </location>
</feature>
<dbReference type="InterPro" id="IPR001048">
    <property type="entry name" value="Asp/Glu/Uridylate_kinase"/>
</dbReference>
<dbReference type="AlphaFoldDB" id="A0A160VFS5"/>
<evidence type="ECO:0000256" key="7">
    <source>
        <dbReference type="ARBA" id="ARBA00022679"/>
    </source>
</evidence>
<gene>
    <name evidence="15" type="ORF">MGWOODY_Mmi1983</name>
</gene>
<evidence type="ECO:0000256" key="6">
    <source>
        <dbReference type="ARBA" id="ARBA00022490"/>
    </source>
</evidence>
<comment type="pathway">
    <text evidence="2">Pyrimidine metabolism; CTP biosynthesis via de novo pathway; UDP from UMP (UMPK route): step 1/1.</text>
</comment>
<dbReference type="GO" id="GO:0044210">
    <property type="term" value="P:'de novo' CTP biosynthetic process"/>
    <property type="evidence" value="ECO:0007669"/>
    <property type="project" value="UniProtKB-UniPathway"/>
</dbReference>
<comment type="subcellular location">
    <subcellularLocation>
        <location evidence="1">Cytoplasm</location>
    </subcellularLocation>
</comment>
<proteinExistence type="inferred from homology"/>
<keyword evidence="8" id="KW-0547">Nucleotide-binding</keyword>
<dbReference type="GO" id="GO:0005737">
    <property type="term" value="C:cytoplasm"/>
    <property type="evidence" value="ECO:0007669"/>
    <property type="project" value="UniProtKB-SubCell"/>
</dbReference>
<evidence type="ECO:0000256" key="13">
    <source>
        <dbReference type="ARBA" id="ARBA00047767"/>
    </source>
</evidence>
<evidence type="ECO:0000256" key="1">
    <source>
        <dbReference type="ARBA" id="ARBA00004496"/>
    </source>
</evidence>
<keyword evidence="7 15" id="KW-0808">Transferase</keyword>
<reference evidence="15" key="1">
    <citation type="submission" date="2015-10" db="EMBL/GenBank/DDBJ databases">
        <authorList>
            <person name="Gilbert D.G."/>
        </authorList>
    </citation>
    <scope>NUCLEOTIDE SEQUENCE</scope>
</reference>
<dbReference type="PIRSF" id="PIRSF005650">
    <property type="entry name" value="Uridylate_kin"/>
    <property type="match status" value="1"/>
</dbReference>
<dbReference type="SUPFAM" id="SSF53633">
    <property type="entry name" value="Carbamate kinase-like"/>
    <property type="match status" value="1"/>
</dbReference>
<dbReference type="NCBIfam" id="TIGR02075">
    <property type="entry name" value="pyrH_bact"/>
    <property type="match status" value="1"/>
</dbReference>
<evidence type="ECO:0000256" key="9">
    <source>
        <dbReference type="ARBA" id="ARBA00022777"/>
    </source>
</evidence>